<gene>
    <name evidence="4" type="primary">CD72</name>
</gene>
<keyword evidence="5" id="KW-1185">Reference proteome</keyword>
<dbReference type="InterPro" id="IPR016187">
    <property type="entry name" value="CTDL_fold"/>
</dbReference>
<sequence>MAETITYADLRFVKAPLMKSVSSRMGKGQGQDPEADEDGELTYENVQVPPVPGVPSSLVSSGLGDNAGVKAEHPAAGWRSGTSLAARLAVSCRAPCWHYLLLCLLLICLLLGVAATCLGVHYLQASEQLQQVNRVLEATNSSLRQQLRLKITQLGQREEDLQGSRRQLAQTQEALQTEQRVHRDAEEHLQACQLDREKTNENLQGEKEQKSALEQRLNSIQDTLKRLIQCQSQDTCCPVGWIQYSGSCFYFSVTRKSWQESKNHCESLSSKLATFGETHKYSLPQSINSGVFSSIFGSEDSYWIDFSIYKEWRWNNDQFHDRIQKCAKVQRFWSWSRNTGKVQEELCSTFLPFICEMAAFRFPDGDH</sequence>
<reference evidence="4" key="2">
    <citation type="submission" date="2025-08" db="UniProtKB">
        <authorList>
            <consortium name="Ensembl"/>
        </authorList>
    </citation>
    <scope>IDENTIFICATION</scope>
</reference>
<dbReference type="InterPro" id="IPR001304">
    <property type="entry name" value="C-type_lectin-like"/>
</dbReference>
<dbReference type="GeneTree" id="ENSGT00390000003668"/>
<evidence type="ECO:0000256" key="2">
    <source>
        <dbReference type="SAM" id="Phobius"/>
    </source>
</evidence>
<feature type="transmembrane region" description="Helical" evidence="2">
    <location>
        <begin position="97"/>
        <end position="123"/>
    </location>
</feature>
<dbReference type="GO" id="GO:0050859">
    <property type="term" value="P:negative regulation of B cell receptor signaling pathway"/>
    <property type="evidence" value="ECO:0007669"/>
    <property type="project" value="Ensembl"/>
</dbReference>
<name>A0A8C5URH9_MICMU</name>
<dbReference type="Proteomes" id="UP000694394">
    <property type="component" value="Chromosome 10"/>
</dbReference>
<organism evidence="4 5">
    <name type="scientific">Microcebus murinus</name>
    <name type="common">Gray mouse lemur</name>
    <name type="synonym">Lemur murinus</name>
    <dbReference type="NCBI Taxonomy" id="30608"/>
    <lineage>
        <taxon>Eukaryota</taxon>
        <taxon>Metazoa</taxon>
        <taxon>Chordata</taxon>
        <taxon>Craniata</taxon>
        <taxon>Vertebrata</taxon>
        <taxon>Euteleostomi</taxon>
        <taxon>Mammalia</taxon>
        <taxon>Eutheria</taxon>
        <taxon>Euarchontoglires</taxon>
        <taxon>Primates</taxon>
        <taxon>Strepsirrhini</taxon>
        <taxon>Lemuriformes</taxon>
        <taxon>Cheirogaleidae</taxon>
        <taxon>Microcebus</taxon>
    </lineage>
</organism>
<dbReference type="Gene3D" id="3.10.100.10">
    <property type="entry name" value="Mannose-Binding Protein A, subunit A"/>
    <property type="match status" value="1"/>
</dbReference>
<dbReference type="GO" id="GO:0004888">
    <property type="term" value="F:transmembrane signaling receptor activity"/>
    <property type="evidence" value="ECO:0007669"/>
    <property type="project" value="Ensembl"/>
</dbReference>
<evidence type="ECO:0000313" key="4">
    <source>
        <dbReference type="Ensembl" id="ENSMICP00000002280.3"/>
    </source>
</evidence>
<evidence type="ECO:0000259" key="3">
    <source>
        <dbReference type="PROSITE" id="PS50041"/>
    </source>
</evidence>
<evidence type="ECO:0000256" key="1">
    <source>
        <dbReference type="SAM" id="Coils"/>
    </source>
</evidence>
<dbReference type="SUPFAM" id="SSF56436">
    <property type="entry name" value="C-type lectin-like"/>
    <property type="match status" value="1"/>
</dbReference>
<dbReference type="Pfam" id="PF00059">
    <property type="entry name" value="Lectin_C"/>
    <property type="match status" value="1"/>
</dbReference>
<dbReference type="GO" id="GO:0005886">
    <property type="term" value="C:plasma membrane"/>
    <property type="evidence" value="ECO:0007669"/>
    <property type="project" value="Ensembl"/>
</dbReference>
<dbReference type="Ensembl" id="ENSMICT00000002496.3">
    <property type="protein sequence ID" value="ENSMICP00000002280.3"/>
    <property type="gene ID" value="ENSMICG00000002502.3"/>
</dbReference>
<keyword evidence="2" id="KW-1133">Transmembrane helix</keyword>
<evidence type="ECO:0000313" key="5">
    <source>
        <dbReference type="Proteomes" id="UP000694394"/>
    </source>
</evidence>
<dbReference type="SMART" id="SM00034">
    <property type="entry name" value="CLECT"/>
    <property type="match status" value="1"/>
</dbReference>
<dbReference type="PANTHER" id="PTHR15028">
    <property type="entry name" value="CD72-RELATED"/>
    <property type="match status" value="1"/>
</dbReference>
<proteinExistence type="predicted"/>
<dbReference type="PROSITE" id="PS50041">
    <property type="entry name" value="C_TYPE_LECTIN_2"/>
    <property type="match status" value="1"/>
</dbReference>
<dbReference type="InterPro" id="IPR039689">
    <property type="entry name" value="CD72"/>
</dbReference>
<reference evidence="4" key="1">
    <citation type="submission" date="2016-12" db="EMBL/GenBank/DDBJ databases">
        <title>Mouse lemur reference genome and diversity panel.</title>
        <authorList>
            <person name="Harris R."/>
            <person name="Larsen P."/>
            <person name="Liu Y."/>
            <person name="Hughes D.S."/>
            <person name="Murali S."/>
            <person name="Raveendran M."/>
            <person name="Korchina V."/>
            <person name="Wang M."/>
            <person name="Jhangiani S."/>
            <person name="Bandaranaike D."/>
            <person name="Bellair M."/>
            <person name="Blankenburg K."/>
            <person name="Chao H."/>
            <person name="Dahdouli M."/>
            <person name="Dinh H."/>
            <person name="Doddapaneni H."/>
            <person name="English A."/>
            <person name="Firestine M."/>
            <person name="Gnanaolivu R."/>
            <person name="Gross S."/>
            <person name="Hernandez B."/>
            <person name="Javaid M."/>
            <person name="Jayaseelan J."/>
            <person name="Jones J."/>
            <person name="Khan Z."/>
            <person name="Kovar C."/>
            <person name="Kurapati P."/>
            <person name="Le B."/>
            <person name="Lee S."/>
            <person name="Li M."/>
            <person name="Mathew T."/>
            <person name="Narasimhan A."/>
            <person name="Ngo D."/>
            <person name="Nguyen L."/>
            <person name="Okwuonu G."/>
            <person name="Ongeri F."/>
            <person name="Osuji N."/>
            <person name="Pu L.-L."/>
            <person name="Puazo M."/>
            <person name="Quiroz J."/>
            <person name="Raj R."/>
            <person name="Rajbhandari K."/>
            <person name="Reid J.G."/>
            <person name="Santibanez J."/>
            <person name="Sexton D."/>
            <person name="Skinner E."/>
            <person name="Vee V."/>
            <person name="Weissenberger G."/>
            <person name="Wu Y."/>
            <person name="Xin Y."/>
            <person name="Han Y."/>
            <person name="Campbell C."/>
            <person name="Brown A."/>
            <person name="Sullivan B."/>
            <person name="Shelton J."/>
            <person name="Brown S."/>
            <person name="Dudchenko O."/>
            <person name="Machol I."/>
            <person name="Durand N."/>
            <person name="Shamim M."/>
            <person name="Lieberman A."/>
            <person name="Muzny D.M."/>
            <person name="Richards S."/>
            <person name="Yoder A."/>
            <person name="Worley K.C."/>
            <person name="Rogers J."/>
            <person name="Gibbs R.A."/>
        </authorList>
    </citation>
    <scope>NUCLEOTIDE SEQUENCE [LARGE SCALE GENOMIC DNA]</scope>
</reference>
<reference evidence="4" key="3">
    <citation type="submission" date="2025-09" db="UniProtKB">
        <authorList>
            <consortium name="Ensembl"/>
        </authorList>
    </citation>
    <scope>IDENTIFICATION</scope>
</reference>
<accession>A0A8C5URH9</accession>
<dbReference type="PANTHER" id="PTHR15028:SF6">
    <property type="entry name" value="B-CELL DIFFERENTIATION ANTIGEN CD72"/>
    <property type="match status" value="1"/>
</dbReference>
<dbReference type="InterPro" id="IPR016186">
    <property type="entry name" value="C-type_lectin-like/link_sf"/>
</dbReference>
<keyword evidence="2" id="KW-0812">Transmembrane</keyword>
<dbReference type="EMBL" id="ABDC03014786">
    <property type="status" value="NOT_ANNOTATED_CDS"/>
    <property type="molecule type" value="Genomic_DNA"/>
</dbReference>
<protein>
    <submittedName>
        <fullName evidence="4">CD72 molecule</fullName>
    </submittedName>
</protein>
<dbReference type="AlphaFoldDB" id="A0A8C5URH9"/>
<keyword evidence="2" id="KW-0472">Membrane</keyword>
<feature type="coiled-coil region" evidence="1">
    <location>
        <begin position="126"/>
        <end position="230"/>
    </location>
</feature>
<feature type="domain" description="C-type lectin" evidence="3">
    <location>
        <begin position="244"/>
        <end position="356"/>
    </location>
</feature>
<keyword evidence="1" id="KW-0175">Coiled coil</keyword>